<comment type="caution">
    <text evidence="1">The sequence shown here is derived from an EMBL/GenBank/DDBJ whole genome shotgun (WGS) entry which is preliminary data.</text>
</comment>
<proteinExistence type="predicted"/>
<dbReference type="Proteomes" id="UP001157502">
    <property type="component" value="Chromosome 1"/>
</dbReference>
<sequence>MWYLLLILYAASKQLHSIEEPKLILKNGAGPCDGSIAIFHDNVWGTVGTQKWNRTNEDVICKSLSCGTSKGSEDYYYSSNINNDIDVLMNEVECNGTEKRLWDCKFPGWKATYDKSLKTKKITCSDKIAFKLESVHDCVGPVKYIKTSIINPKVNTSGYLCHTNWGKRQADIVCKNLHCGESKRLLSPGMFSGRDRNAESKTIQCRNDEVNLWQCEPKDDETCTDHVSVMCTGHLNLRLKGKSNVCAGLLEIEDDKGLWNPVCQSKNSTQILSLTPANICKNLGCGTHLSESPITCGNGNVSLECTDRIRTVLLDRNNVESKCFGSVYFNISSGGKYTTEAVCDEGWNTDVGDIVCKELQCGELVSFRSGNPIRNGKHRKVDCQNSETSLWHCLARHYDTSVERKAAYVICSGSVDARLSDGPGRCAGRVEIKYENTWKSVKSSNWKSRNSKVLCNTLKCGSDADVTDLFIQRKSPIMTKELICNKNPPLISKCIGENDKTSTLGGNQMLVCLEHKVMFLMGNSSCSGTVGIAQNSQSYWLSNDTWHHTTATVVCQQMHCGNATKATSVPVDSASAKMSWWTKSYNCSSTEKSLFECEQSNSTGQSMAYVECSGNKTVGLKGGEKCWGKVDVCIQGKCGGVCLDAWDRHRSNILCEELGCGTANYPLYNQTKSNGVFISSIHIPQVGIKLSQSNMVTNDDSYCQDKPAYVFCSASVKAKLHDKRDRCSGNLQLFDQGDWRIVCKEALQEQNVKDIICKELGCGEAEALIPFISSSSVTNEKFVVSQLACEDQNLSLSECKVTTQKLQNIKNQCTPSGLRCSAWNRMFLDKGGGACNGQVLMYENNHIIAVSSDDWTETEAEVLCKSLGCGGYKRHWVPEDPGDINTWWTKTVNCTRTPTATRIWDCDINDVVPGKTPLRVECDDVFDMQKGVCHGTVKLNDMEVCAENWDANNAQIICSGRQCGRSIDYRKTKKSSGKSQLLVSCHGFESSLEQCKTENVTCDEVISVSCTDAVQFNFTEKCGGKMVVSYGEAQKSVCPLKNLEGVAEMLCEEMKCGTPIRIETNTKSKPTSGMPTIKCGKGVQLKSCINTLPCETAFPGELYCSDYVPPKIPWDPTGLIVGLSLTAFALVMIIIFVFLRQRFVTRFKSRFSKRKVSAFESGDYEDVDDIETDRMSGSIEMRDKKQHEMAGDEENGRQSVASSQSYDDVEEERIVTEPLTSGRDGTGSPVPEAGSDAFNEHVTYEVEEDSQECYDDILSETREEVADVHPRPKSVDLQLLDDDYLEPDGLG</sequence>
<evidence type="ECO:0000313" key="1">
    <source>
        <dbReference type="EMBL" id="KAJ8016568.1"/>
    </source>
</evidence>
<reference evidence="1" key="1">
    <citation type="submission" date="2021-05" db="EMBL/GenBank/DDBJ databases">
        <authorList>
            <person name="Pan Q."/>
            <person name="Jouanno E."/>
            <person name="Zahm M."/>
            <person name="Klopp C."/>
            <person name="Cabau C."/>
            <person name="Louis A."/>
            <person name="Berthelot C."/>
            <person name="Parey E."/>
            <person name="Roest Crollius H."/>
            <person name="Montfort J."/>
            <person name="Robinson-Rechavi M."/>
            <person name="Bouchez O."/>
            <person name="Lampietro C."/>
            <person name="Lopez Roques C."/>
            <person name="Donnadieu C."/>
            <person name="Postlethwait J."/>
            <person name="Bobe J."/>
            <person name="Dillon D."/>
            <person name="Chandos A."/>
            <person name="von Hippel F."/>
            <person name="Guiguen Y."/>
        </authorList>
    </citation>
    <scope>NUCLEOTIDE SEQUENCE</scope>
    <source>
        <strain evidence="1">YG-Jan2019</strain>
    </source>
</reference>
<evidence type="ECO:0000313" key="2">
    <source>
        <dbReference type="Proteomes" id="UP001157502"/>
    </source>
</evidence>
<gene>
    <name evidence="1" type="ORF">DPEC_G00008590</name>
</gene>
<protein>
    <submittedName>
        <fullName evidence="1">Uncharacterized protein</fullName>
    </submittedName>
</protein>
<organism evidence="1 2">
    <name type="scientific">Dallia pectoralis</name>
    <name type="common">Alaska blackfish</name>
    <dbReference type="NCBI Taxonomy" id="75939"/>
    <lineage>
        <taxon>Eukaryota</taxon>
        <taxon>Metazoa</taxon>
        <taxon>Chordata</taxon>
        <taxon>Craniata</taxon>
        <taxon>Vertebrata</taxon>
        <taxon>Euteleostomi</taxon>
        <taxon>Actinopterygii</taxon>
        <taxon>Neopterygii</taxon>
        <taxon>Teleostei</taxon>
        <taxon>Protacanthopterygii</taxon>
        <taxon>Esociformes</taxon>
        <taxon>Umbridae</taxon>
        <taxon>Dallia</taxon>
    </lineage>
</organism>
<accession>A0ACC2HM69</accession>
<dbReference type="EMBL" id="CM055728">
    <property type="protein sequence ID" value="KAJ8016568.1"/>
    <property type="molecule type" value="Genomic_DNA"/>
</dbReference>
<name>A0ACC2HM69_DALPE</name>
<keyword evidence="2" id="KW-1185">Reference proteome</keyword>